<accession>C6RH94</accession>
<name>C6RH94_9BACT</name>
<dbReference type="EMBL" id="ACVQ01000027">
    <property type="protein sequence ID" value="EET79111.1"/>
    <property type="molecule type" value="Genomic_DNA"/>
</dbReference>
<keyword evidence="2" id="KW-1185">Reference proteome</keyword>
<evidence type="ECO:0000313" key="2">
    <source>
        <dbReference type="Proteomes" id="UP000003107"/>
    </source>
</evidence>
<dbReference type="STRING" id="553219.CAMSH0001_0721"/>
<reference evidence="1 2" key="1">
    <citation type="submission" date="2009-07" db="EMBL/GenBank/DDBJ databases">
        <authorList>
            <person name="Madupu R."/>
            <person name="Sebastian Y."/>
            <person name="Durkin A.S."/>
            <person name="Torralba M."/>
            <person name="Methe B."/>
            <person name="Sutton G.G."/>
            <person name="Strausberg R.L."/>
            <person name="Nelson K.E."/>
        </authorList>
    </citation>
    <scope>NUCLEOTIDE SEQUENCE [LARGE SCALE GENOMIC DNA]</scope>
    <source>
        <strain evidence="1 2">RM3277</strain>
    </source>
</reference>
<dbReference type="AlphaFoldDB" id="C6RH94"/>
<evidence type="ECO:0000313" key="1">
    <source>
        <dbReference type="EMBL" id="EET79111.1"/>
    </source>
</evidence>
<comment type="caution">
    <text evidence="1">The sequence shown here is derived from an EMBL/GenBank/DDBJ whole genome shotgun (WGS) entry which is preliminary data.</text>
</comment>
<dbReference type="Proteomes" id="UP000003107">
    <property type="component" value="Unassembled WGS sequence"/>
</dbReference>
<organism evidence="1 2">
    <name type="scientific">Campylobacter showae RM3277</name>
    <dbReference type="NCBI Taxonomy" id="553219"/>
    <lineage>
        <taxon>Bacteria</taxon>
        <taxon>Pseudomonadati</taxon>
        <taxon>Campylobacterota</taxon>
        <taxon>Epsilonproteobacteria</taxon>
        <taxon>Campylobacterales</taxon>
        <taxon>Campylobacteraceae</taxon>
        <taxon>Campylobacter</taxon>
    </lineage>
</organism>
<gene>
    <name evidence="1" type="ORF">CAMSH0001_0721</name>
</gene>
<proteinExistence type="predicted"/>
<sequence>MVRAYFTARFGQICVIAAKLTTVSFAVGDDFGFMKFLRIRIWL</sequence>
<protein>
    <submittedName>
        <fullName evidence="1">Uncharacterized protein</fullName>
    </submittedName>
</protein>